<evidence type="ECO:0000259" key="5">
    <source>
        <dbReference type="PROSITE" id="PS50987"/>
    </source>
</evidence>
<evidence type="ECO:0000256" key="4">
    <source>
        <dbReference type="SAM" id="MobiDB-lite"/>
    </source>
</evidence>
<dbReference type="PANTHER" id="PTHR33154">
    <property type="entry name" value="TRANSCRIPTIONAL REGULATOR, ARSR FAMILY"/>
    <property type="match status" value="1"/>
</dbReference>
<organism evidence="6 7">
    <name type="scientific">Microlunatus parietis</name>
    <dbReference type="NCBI Taxonomy" id="682979"/>
    <lineage>
        <taxon>Bacteria</taxon>
        <taxon>Bacillati</taxon>
        <taxon>Actinomycetota</taxon>
        <taxon>Actinomycetes</taxon>
        <taxon>Propionibacteriales</taxon>
        <taxon>Propionibacteriaceae</taxon>
        <taxon>Microlunatus</taxon>
    </lineage>
</organism>
<dbReference type="AlphaFoldDB" id="A0A7Y9LFM5"/>
<dbReference type="PROSITE" id="PS50987">
    <property type="entry name" value="HTH_ARSR_2"/>
    <property type="match status" value="1"/>
</dbReference>
<proteinExistence type="predicted"/>
<gene>
    <name evidence="6" type="ORF">BKA15_006327</name>
</gene>
<dbReference type="GO" id="GO:0003677">
    <property type="term" value="F:DNA binding"/>
    <property type="evidence" value="ECO:0007669"/>
    <property type="project" value="UniProtKB-KW"/>
</dbReference>
<sequence>MAIFETLADPVRRHLLELLARGDRTAGELAEAARDRFGISQPATSQHLKVLRDTELVTVRVDGTRRIYAVNLPALDELHAWLAQFHDQFAQPLDALATELARGKRQRRRAPGTGAKPEDPAAETA</sequence>
<dbReference type="InterPro" id="IPR001845">
    <property type="entry name" value="HTH_ArsR_DNA-bd_dom"/>
</dbReference>
<keyword evidence="1" id="KW-0805">Transcription regulation</keyword>
<dbReference type="PANTHER" id="PTHR33154:SF33">
    <property type="entry name" value="TRANSCRIPTIONAL REPRESSOR SDPR"/>
    <property type="match status" value="1"/>
</dbReference>
<dbReference type="InterPro" id="IPR036390">
    <property type="entry name" value="WH_DNA-bd_sf"/>
</dbReference>
<evidence type="ECO:0000256" key="3">
    <source>
        <dbReference type="ARBA" id="ARBA00023163"/>
    </source>
</evidence>
<dbReference type="Proteomes" id="UP000569914">
    <property type="component" value="Unassembled WGS sequence"/>
</dbReference>
<keyword evidence="7" id="KW-1185">Reference proteome</keyword>
<protein>
    <submittedName>
        <fullName evidence="6">DNA-binding transcriptional ArsR family regulator</fullName>
    </submittedName>
</protein>
<dbReference type="RefSeq" id="WP_179757576.1">
    <property type="nucleotide sequence ID" value="NZ_JACCBU010000001.1"/>
</dbReference>
<comment type="caution">
    <text evidence="6">The sequence shown here is derived from an EMBL/GenBank/DDBJ whole genome shotgun (WGS) entry which is preliminary data.</text>
</comment>
<feature type="region of interest" description="Disordered" evidence="4">
    <location>
        <begin position="100"/>
        <end position="125"/>
    </location>
</feature>
<reference evidence="6 7" key="1">
    <citation type="submission" date="2020-07" db="EMBL/GenBank/DDBJ databases">
        <title>Sequencing the genomes of 1000 actinobacteria strains.</title>
        <authorList>
            <person name="Klenk H.-P."/>
        </authorList>
    </citation>
    <scope>NUCLEOTIDE SEQUENCE [LARGE SCALE GENOMIC DNA]</scope>
    <source>
        <strain evidence="6 7">DSM 22083</strain>
    </source>
</reference>
<dbReference type="NCBIfam" id="NF033788">
    <property type="entry name" value="HTH_metalloreg"/>
    <property type="match status" value="1"/>
</dbReference>
<evidence type="ECO:0000313" key="7">
    <source>
        <dbReference type="Proteomes" id="UP000569914"/>
    </source>
</evidence>
<feature type="domain" description="HTH arsR-type" evidence="5">
    <location>
        <begin position="1"/>
        <end position="90"/>
    </location>
</feature>
<dbReference type="GO" id="GO:0003700">
    <property type="term" value="F:DNA-binding transcription factor activity"/>
    <property type="evidence" value="ECO:0007669"/>
    <property type="project" value="InterPro"/>
</dbReference>
<evidence type="ECO:0000313" key="6">
    <source>
        <dbReference type="EMBL" id="NYE74998.1"/>
    </source>
</evidence>
<evidence type="ECO:0000256" key="1">
    <source>
        <dbReference type="ARBA" id="ARBA00023015"/>
    </source>
</evidence>
<dbReference type="CDD" id="cd00090">
    <property type="entry name" value="HTH_ARSR"/>
    <property type="match status" value="1"/>
</dbReference>
<dbReference type="SUPFAM" id="SSF46785">
    <property type="entry name" value="Winged helix' DNA-binding domain"/>
    <property type="match status" value="1"/>
</dbReference>
<dbReference type="InterPro" id="IPR036388">
    <property type="entry name" value="WH-like_DNA-bd_sf"/>
</dbReference>
<accession>A0A7Y9LFM5</accession>
<dbReference type="Gene3D" id="1.10.10.10">
    <property type="entry name" value="Winged helix-like DNA-binding domain superfamily/Winged helix DNA-binding domain"/>
    <property type="match status" value="1"/>
</dbReference>
<keyword evidence="2 6" id="KW-0238">DNA-binding</keyword>
<dbReference type="InterPro" id="IPR051081">
    <property type="entry name" value="HTH_MetalResp_TranReg"/>
</dbReference>
<dbReference type="EMBL" id="JACCBU010000001">
    <property type="protein sequence ID" value="NYE74998.1"/>
    <property type="molecule type" value="Genomic_DNA"/>
</dbReference>
<dbReference type="InterPro" id="IPR011991">
    <property type="entry name" value="ArsR-like_HTH"/>
</dbReference>
<keyword evidence="3" id="KW-0804">Transcription</keyword>
<evidence type="ECO:0000256" key="2">
    <source>
        <dbReference type="ARBA" id="ARBA00023125"/>
    </source>
</evidence>
<dbReference type="Pfam" id="PF01022">
    <property type="entry name" value="HTH_5"/>
    <property type="match status" value="1"/>
</dbReference>
<dbReference type="PRINTS" id="PR00778">
    <property type="entry name" value="HTHARSR"/>
</dbReference>
<name>A0A7Y9LFM5_9ACTN</name>
<dbReference type="SMART" id="SM00418">
    <property type="entry name" value="HTH_ARSR"/>
    <property type="match status" value="1"/>
</dbReference>